<dbReference type="Pfam" id="PF22936">
    <property type="entry name" value="Pol_BBD"/>
    <property type="match status" value="1"/>
</dbReference>
<organism evidence="2 3">
    <name type="scientific">Phytophthora fragariaefolia</name>
    <dbReference type="NCBI Taxonomy" id="1490495"/>
    <lineage>
        <taxon>Eukaryota</taxon>
        <taxon>Sar</taxon>
        <taxon>Stramenopiles</taxon>
        <taxon>Oomycota</taxon>
        <taxon>Peronosporomycetes</taxon>
        <taxon>Peronosporales</taxon>
        <taxon>Peronosporaceae</taxon>
        <taxon>Phytophthora</taxon>
    </lineage>
</organism>
<comment type="caution">
    <text evidence="2">The sequence shown here is derived from an EMBL/GenBank/DDBJ whole genome shotgun (WGS) entry which is preliminary data.</text>
</comment>
<evidence type="ECO:0000259" key="1">
    <source>
        <dbReference type="Pfam" id="PF22936"/>
    </source>
</evidence>
<dbReference type="InterPro" id="IPR054722">
    <property type="entry name" value="PolX-like_BBD"/>
</dbReference>
<accession>A0A9W6TXC4</accession>
<keyword evidence="3" id="KW-1185">Reference proteome</keyword>
<evidence type="ECO:0000313" key="3">
    <source>
        <dbReference type="Proteomes" id="UP001165121"/>
    </source>
</evidence>
<gene>
    <name evidence="2" type="ORF">Pfra01_000271300</name>
</gene>
<sequence>MHKKRDPSRSVDSGTSRHLVNDASVLHDVRDAGIASLTEQEGNAVPKVGPSTFRGEVNVTATTITLSDVYYARSLAHNLLFLGKLANRGCTLTEANGRPSITDDKPIVFKVNFANDVLVADLTAQRLTIPAVEMLALAVLLDPAPEHDVHYDTRMGPHRGFGDLGLDTAEHVARHPLSGIVITDHTRSVCVTCAEGKQAKRRQSKKGSREYAPIDLVGGVTCNDIEEPLTQRDRSGIRYLANFVDHRSSSSLVFASKTKYETARKFLDFLVFFREDVLLHSTRPSR</sequence>
<proteinExistence type="predicted"/>
<protein>
    <submittedName>
        <fullName evidence="2">Unnamed protein product</fullName>
    </submittedName>
</protein>
<dbReference type="Proteomes" id="UP001165121">
    <property type="component" value="Unassembled WGS sequence"/>
</dbReference>
<feature type="domain" description="Retrovirus-related Pol polyprotein from transposon TNT 1-94-like beta-barrel" evidence="1">
    <location>
        <begin position="11"/>
        <end position="90"/>
    </location>
</feature>
<dbReference type="EMBL" id="BSXT01000216">
    <property type="protein sequence ID" value="GMF21105.1"/>
    <property type="molecule type" value="Genomic_DNA"/>
</dbReference>
<evidence type="ECO:0000313" key="2">
    <source>
        <dbReference type="EMBL" id="GMF21105.1"/>
    </source>
</evidence>
<reference evidence="2" key="1">
    <citation type="submission" date="2023-04" db="EMBL/GenBank/DDBJ databases">
        <title>Phytophthora fragariaefolia NBRC 109709.</title>
        <authorList>
            <person name="Ichikawa N."/>
            <person name="Sato H."/>
            <person name="Tonouchi N."/>
        </authorList>
    </citation>
    <scope>NUCLEOTIDE SEQUENCE</scope>
    <source>
        <strain evidence="2">NBRC 109709</strain>
    </source>
</reference>
<name>A0A9W6TXC4_9STRA</name>
<dbReference type="AlphaFoldDB" id="A0A9W6TXC4"/>